<dbReference type="EMBL" id="LR215973">
    <property type="protein sequence ID" value="VFB00778.1"/>
    <property type="molecule type" value="Genomic_DNA"/>
</dbReference>
<evidence type="ECO:0000313" key="2">
    <source>
        <dbReference type="Proteomes" id="UP000290439"/>
    </source>
</evidence>
<proteinExistence type="predicted"/>
<organism evidence="1 2">
    <name type="scientific">Nocardia cyriacigeorgica</name>
    <dbReference type="NCBI Taxonomy" id="135487"/>
    <lineage>
        <taxon>Bacteria</taxon>
        <taxon>Bacillati</taxon>
        <taxon>Actinomycetota</taxon>
        <taxon>Actinomycetes</taxon>
        <taxon>Mycobacteriales</taxon>
        <taxon>Nocardiaceae</taxon>
        <taxon>Nocardia</taxon>
    </lineage>
</organism>
<dbReference type="AlphaFoldDB" id="A0A4U8WE57"/>
<evidence type="ECO:0000313" key="1">
    <source>
        <dbReference type="EMBL" id="VFB00778.1"/>
    </source>
</evidence>
<dbReference type="Proteomes" id="UP000290439">
    <property type="component" value="Chromosome"/>
</dbReference>
<accession>A0A4U8WE57</accession>
<gene>
    <name evidence="1" type="ORF">NCTC10797_04583</name>
</gene>
<sequence length="118" mass="12450">MGNTTNSCHRARAGRGGMIAADTSAGDLLATKQFTVDGAAVRVMIGRPEPYATGRGWRCRIRVERGSSRLEQSQVVAPDETSVVRLALELVTSRLGLSETQFFEGASVGPGAAEATAR</sequence>
<name>A0A4U8WE57_9NOCA</name>
<protein>
    <submittedName>
        <fullName evidence="1">Uncharacterized protein</fullName>
    </submittedName>
</protein>
<reference evidence="1 2" key="1">
    <citation type="submission" date="2019-02" db="EMBL/GenBank/DDBJ databases">
        <authorList>
            <consortium name="Pathogen Informatics"/>
        </authorList>
    </citation>
    <scope>NUCLEOTIDE SEQUENCE [LARGE SCALE GENOMIC DNA]</scope>
    <source>
        <strain evidence="1 2">3012STDY6756504</strain>
    </source>
</reference>
<dbReference type="RefSeq" id="WP_228798355.1">
    <property type="nucleotide sequence ID" value="NZ_JADLPI010000001.1"/>
</dbReference>